<gene>
    <name evidence="3" type="ORF">LKD47_09395</name>
</gene>
<keyword evidence="1" id="KW-0812">Transmembrane</keyword>
<feature type="transmembrane region" description="Helical" evidence="1">
    <location>
        <begin position="131"/>
        <end position="148"/>
    </location>
</feature>
<feature type="transmembrane region" description="Helical" evidence="1">
    <location>
        <begin position="154"/>
        <end position="174"/>
    </location>
</feature>
<dbReference type="EMBL" id="JAJEQW010000009">
    <property type="protein sequence ID" value="MCC2242509.1"/>
    <property type="molecule type" value="Genomic_DNA"/>
</dbReference>
<feature type="transmembrane region" description="Helical" evidence="1">
    <location>
        <begin position="186"/>
        <end position="206"/>
    </location>
</feature>
<evidence type="ECO:0000313" key="3">
    <source>
        <dbReference type="EMBL" id="MCC2242509.1"/>
    </source>
</evidence>
<comment type="caution">
    <text evidence="3">The sequence shown here is derived from an EMBL/GenBank/DDBJ whole genome shotgun (WGS) entry which is preliminary data.</text>
</comment>
<dbReference type="InterPro" id="IPR052734">
    <property type="entry name" value="Nod_factor_acetyltransferase"/>
</dbReference>
<keyword evidence="1" id="KW-1133">Transmembrane helix</keyword>
<evidence type="ECO:0000256" key="1">
    <source>
        <dbReference type="SAM" id="Phobius"/>
    </source>
</evidence>
<dbReference type="Proteomes" id="UP001198893">
    <property type="component" value="Unassembled WGS sequence"/>
</dbReference>
<dbReference type="InterPro" id="IPR002656">
    <property type="entry name" value="Acyl_transf_3_dom"/>
</dbReference>
<protein>
    <submittedName>
        <fullName evidence="3">Acyltransferase family protein</fullName>
    </submittedName>
</protein>
<accession>A0AAW4WGN5</accession>
<feature type="transmembrane region" description="Helical" evidence="1">
    <location>
        <begin position="12"/>
        <end position="29"/>
    </location>
</feature>
<feature type="domain" description="Acyltransferase 3" evidence="2">
    <location>
        <begin position="7"/>
        <end position="311"/>
    </location>
</feature>
<dbReference type="PANTHER" id="PTHR37312">
    <property type="entry name" value="MEMBRANE-BOUND ACYLTRANSFERASE YKRP-RELATED"/>
    <property type="match status" value="1"/>
</dbReference>
<evidence type="ECO:0000313" key="4">
    <source>
        <dbReference type="Proteomes" id="UP001198893"/>
    </source>
</evidence>
<feature type="transmembrane region" description="Helical" evidence="1">
    <location>
        <begin position="292"/>
        <end position="312"/>
    </location>
</feature>
<dbReference type="PANTHER" id="PTHR37312:SF1">
    <property type="entry name" value="MEMBRANE-BOUND ACYLTRANSFERASE YKRP-RELATED"/>
    <property type="match status" value="1"/>
</dbReference>
<feature type="transmembrane region" description="Helical" evidence="1">
    <location>
        <begin position="232"/>
        <end position="253"/>
    </location>
</feature>
<dbReference type="RefSeq" id="WP_227710266.1">
    <property type="nucleotide sequence ID" value="NZ_JAJEQW010000009.1"/>
</dbReference>
<keyword evidence="1" id="KW-0472">Membrane</keyword>
<reference evidence="3" key="1">
    <citation type="submission" date="2021-10" db="EMBL/GenBank/DDBJ databases">
        <title>Anaerobic single-cell dispensing facilitates the cultivation of human gut bacteria.</title>
        <authorList>
            <person name="Afrizal A."/>
        </authorList>
    </citation>
    <scope>NUCLEOTIDE SEQUENCE</scope>
    <source>
        <strain evidence="3">CLA-AA-H204</strain>
    </source>
</reference>
<dbReference type="AlphaFoldDB" id="A0AAW4WGN5"/>
<evidence type="ECO:0000259" key="2">
    <source>
        <dbReference type="Pfam" id="PF01757"/>
    </source>
</evidence>
<proteinExistence type="predicted"/>
<organism evidence="3 4">
    <name type="scientific">Roseburia amylophila</name>
    <dbReference type="NCBI Taxonomy" id="2981794"/>
    <lineage>
        <taxon>Bacteria</taxon>
        <taxon>Bacillati</taxon>
        <taxon>Bacillota</taxon>
        <taxon>Clostridia</taxon>
        <taxon>Lachnospirales</taxon>
        <taxon>Lachnospiraceae</taxon>
        <taxon>Roseburia</taxon>
    </lineage>
</organism>
<dbReference type="Pfam" id="PF01757">
    <property type="entry name" value="Acyl_transf_3"/>
    <property type="match status" value="1"/>
</dbReference>
<dbReference type="GO" id="GO:0016747">
    <property type="term" value="F:acyltransferase activity, transferring groups other than amino-acyl groups"/>
    <property type="evidence" value="ECO:0007669"/>
    <property type="project" value="InterPro"/>
</dbReference>
<feature type="transmembrane region" description="Helical" evidence="1">
    <location>
        <begin position="265"/>
        <end position="286"/>
    </location>
</feature>
<feature type="transmembrane region" description="Helical" evidence="1">
    <location>
        <begin position="109"/>
        <end position="126"/>
    </location>
</feature>
<keyword evidence="3" id="KW-0012">Acyltransferase</keyword>
<sequence>MNKERDYFFDNLKAVLIFLVVLGHFLLPIRGDNPLVVVKRLIYVFHMPLFVFISGYFAKKIYKNGQYNFKKILYLLKAYVVFVVAIQIVYAIAGFEKFTEIDFFSQSGAPWYLFAMIVWYLTIPLVRKCKAVPVLLLTVVLALTAGYFKNVGDFLCLSRILVFGPFFYLGYFLEQKTLEKALQPKLQRLVVPCAEAICIFILAYGARLKDSLGMVYENISYYELEEVWKGPMVRLSLMIAAFLISWAIMFFIPRGKTRLSVIGQNTMPVYMLHRILRDILMFAGIYDYLGDWGWIAFFILLGLSAGIVYVLNNSHVVNQVNRILALHTPQLIRNLKRQRAR</sequence>
<feature type="transmembrane region" description="Helical" evidence="1">
    <location>
        <begin position="74"/>
        <end position="93"/>
    </location>
</feature>
<name>A0AAW4WGN5_9FIRM</name>
<feature type="transmembrane region" description="Helical" evidence="1">
    <location>
        <begin position="41"/>
        <end position="62"/>
    </location>
</feature>
<keyword evidence="3" id="KW-0808">Transferase</keyword>